<keyword evidence="1" id="KW-0560">Oxidoreductase</keyword>
<dbReference type="SUPFAM" id="SSF51905">
    <property type="entry name" value="FAD/NAD(P)-binding domain"/>
    <property type="match status" value="2"/>
</dbReference>
<dbReference type="Gene3D" id="3.50.50.60">
    <property type="entry name" value="FAD/NAD(P)-binding domain"/>
    <property type="match status" value="1"/>
</dbReference>
<keyword evidence="2" id="KW-0472">Membrane</keyword>
<dbReference type="PANTHER" id="PTHR43539">
    <property type="entry name" value="FLAVIN-BINDING MONOOXYGENASE-LIKE PROTEIN (AFU_ORTHOLOGUE AFUA_4G09220)"/>
    <property type="match status" value="1"/>
</dbReference>
<gene>
    <name evidence="3" type="ORF">HDA33_002250</name>
</gene>
<keyword evidence="2" id="KW-1133">Transmembrane helix</keyword>
<dbReference type="Proteomes" id="UP000567246">
    <property type="component" value="Unassembled WGS sequence"/>
</dbReference>
<proteinExistence type="predicted"/>
<accession>A0A7W9JLK0</accession>
<dbReference type="PRINTS" id="PR00469">
    <property type="entry name" value="PNDRDTASEII"/>
</dbReference>
<organism evidence="3 4">
    <name type="scientific">Micrococcus endophyticus</name>
    <dbReference type="NCBI Taxonomy" id="455343"/>
    <lineage>
        <taxon>Bacteria</taxon>
        <taxon>Bacillati</taxon>
        <taxon>Actinomycetota</taxon>
        <taxon>Actinomycetes</taxon>
        <taxon>Micrococcales</taxon>
        <taxon>Micrococcaceae</taxon>
        <taxon>Micrococcus</taxon>
    </lineage>
</organism>
<dbReference type="InterPro" id="IPR036188">
    <property type="entry name" value="FAD/NAD-bd_sf"/>
</dbReference>
<evidence type="ECO:0000313" key="4">
    <source>
        <dbReference type="Proteomes" id="UP000567246"/>
    </source>
</evidence>
<keyword evidence="4" id="KW-1185">Reference proteome</keyword>
<dbReference type="PRINTS" id="PR00368">
    <property type="entry name" value="FADPNR"/>
</dbReference>
<dbReference type="Pfam" id="PF13738">
    <property type="entry name" value="Pyr_redox_3"/>
    <property type="match status" value="1"/>
</dbReference>
<reference evidence="3 4" key="1">
    <citation type="submission" date="2020-08" db="EMBL/GenBank/DDBJ databases">
        <title>Sequencing the genomes of 1000 actinobacteria strains.</title>
        <authorList>
            <person name="Klenk H.-P."/>
        </authorList>
    </citation>
    <scope>NUCLEOTIDE SEQUENCE [LARGE SCALE GENOMIC DNA]</scope>
    <source>
        <strain evidence="3 4">DSM 17945</strain>
    </source>
</reference>
<dbReference type="GO" id="GO:0050660">
    <property type="term" value="F:flavin adenine dinucleotide binding"/>
    <property type="evidence" value="ECO:0007669"/>
    <property type="project" value="TreeGrafter"/>
</dbReference>
<keyword evidence="2" id="KW-0812">Transmembrane</keyword>
<evidence type="ECO:0000313" key="3">
    <source>
        <dbReference type="EMBL" id="MBB5849686.1"/>
    </source>
</evidence>
<name>A0A7W9JLK0_9MICC</name>
<evidence type="ECO:0000256" key="2">
    <source>
        <dbReference type="SAM" id="Phobius"/>
    </source>
</evidence>
<dbReference type="GO" id="GO:0004497">
    <property type="term" value="F:monooxygenase activity"/>
    <property type="evidence" value="ECO:0007669"/>
    <property type="project" value="TreeGrafter"/>
</dbReference>
<evidence type="ECO:0000256" key="1">
    <source>
        <dbReference type="ARBA" id="ARBA00023002"/>
    </source>
</evidence>
<dbReference type="PANTHER" id="PTHR43539:SF78">
    <property type="entry name" value="FLAVIN-CONTAINING MONOOXYGENASE"/>
    <property type="match status" value="1"/>
</dbReference>
<sequence>MTPPAPSADPTAQSVMAGAVDVLVIGAGQAGLAAGFYLHRMARDAARGRGGPAPSFAILDANEQPGGAWQYYWDTLELFSPADYSSLPGYRMPAWTGPGNPSAAHVVDYLRAYEDRYGLPVHRPVTVHAIEDHPDGGYLTRTDRGTWTSRAVINATGSWRRPFVPRMPGAEDFTGSQLHTTGYRGREPFAGQRVVVVGGGNSGAQIAADLLPAAAEVTWVTRRPPRYLPDDVDGRALFALATGHVQATRRGEPSPGGVGSLGDIVAVPPVRQARDAGRLQAQPMFSGFTPTGIRWDDGRKLEVDTVLWCTGFRPDLAHLRPLRPAMEGTVPATAGDPPTRSRDRDGLFFLGYGDWCGPASATLIGVGAPARATATAAARHVLSGG</sequence>
<comment type="caution">
    <text evidence="3">The sequence shown here is derived from an EMBL/GenBank/DDBJ whole genome shotgun (WGS) entry which is preliminary data.</text>
</comment>
<dbReference type="AlphaFoldDB" id="A0A7W9JLK0"/>
<protein>
    <submittedName>
        <fullName evidence="3">Putative flavoprotein involved in K+ transport</fullName>
    </submittedName>
</protein>
<dbReference type="NCBIfam" id="NF040505">
    <property type="entry name" value="ArsO_flavin_mono"/>
    <property type="match status" value="1"/>
</dbReference>
<dbReference type="EMBL" id="JACHMW010000001">
    <property type="protein sequence ID" value="MBB5849686.1"/>
    <property type="molecule type" value="Genomic_DNA"/>
</dbReference>
<feature type="transmembrane region" description="Helical" evidence="2">
    <location>
        <begin position="15"/>
        <end position="38"/>
    </location>
</feature>
<dbReference type="InterPro" id="IPR050982">
    <property type="entry name" value="Auxin_biosynth/cation_transpt"/>
</dbReference>